<dbReference type="EMBL" id="MLJW01000913">
    <property type="protein sequence ID" value="OIQ81523.1"/>
    <property type="molecule type" value="Genomic_DNA"/>
</dbReference>
<proteinExistence type="predicted"/>
<gene>
    <name evidence="1" type="ORF">GALL_367010</name>
</gene>
<comment type="caution">
    <text evidence="1">The sequence shown here is derived from an EMBL/GenBank/DDBJ whole genome shotgun (WGS) entry which is preliminary data.</text>
</comment>
<evidence type="ECO:0000313" key="1">
    <source>
        <dbReference type="EMBL" id="OIQ81523.1"/>
    </source>
</evidence>
<organism evidence="1">
    <name type="scientific">mine drainage metagenome</name>
    <dbReference type="NCBI Taxonomy" id="410659"/>
    <lineage>
        <taxon>unclassified sequences</taxon>
        <taxon>metagenomes</taxon>
        <taxon>ecological metagenomes</taxon>
    </lineage>
</organism>
<evidence type="ECO:0008006" key="2">
    <source>
        <dbReference type="Google" id="ProtNLM"/>
    </source>
</evidence>
<accession>A0A1J5QVL7</accession>
<name>A0A1J5QVL7_9ZZZZ</name>
<protein>
    <recommendedName>
        <fullName evidence="2">NAD-specific glutamate dehydrogenase</fullName>
    </recommendedName>
</protein>
<dbReference type="AlphaFoldDB" id="A0A1J5QVL7"/>
<sequence>MADLGTQGAQRFVDHLDLVGTEEHQVAVLCARAFDDGLQGGGMDILDDRALQAGLVELAGIVDLDVGQALGAVDLDEFGTGIDFAAAHGRATRHAQGSDAAAVHVGGGGEHLEIDILHHVGQFGDFKRHPHVRLVGAVAVHGFGERHARERIGQVYVLHLLEHLADHVLDDIHDLVFAEEGGLDVDLGEFRLTVGAQIFVAEALGDLEILVEAGHHQQLFEQLRRLRQSEEHAVVHARRHQVIARALRGGTGQHRGFDFDETGSIEVVAHGLGHAVAQHQVLLHGRAAQVQIAMLEAHRLGQVVVIEHERRGERRVQDLDFRCQHFDFTGRNVAVDRALWARAHLAGDLQHEFVAHGLGQCKGGLGIRVDHDLRNAGTVAQVDENDAAVVAAAMGPTAQGYDLADMLTVEFAAVMSTHNESGLIFWLRLSWISRRRRYRPAAAFPQARQRPWR</sequence>
<reference evidence="1" key="1">
    <citation type="submission" date="2016-10" db="EMBL/GenBank/DDBJ databases">
        <title>Sequence of Gallionella enrichment culture.</title>
        <authorList>
            <person name="Poehlein A."/>
            <person name="Muehling M."/>
            <person name="Daniel R."/>
        </authorList>
    </citation>
    <scope>NUCLEOTIDE SEQUENCE</scope>
</reference>